<reference evidence="4 5" key="1">
    <citation type="submission" date="2019-05" db="EMBL/GenBank/DDBJ databases">
        <title>We sequenced the genome of Paenibacillus hemerocallicola KCTC 33185 for further insight into its adaptation and study the phylogeny of Paenibacillus.</title>
        <authorList>
            <person name="Narsing Rao M.P."/>
        </authorList>
    </citation>
    <scope>NUCLEOTIDE SEQUENCE [LARGE SCALE GENOMIC DNA]</scope>
    <source>
        <strain evidence="4 5">KCTC 33185</strain>
    </source>
</reference>
<feature type="region of interest" description="Disordered" evidence="1">
    <location>
        <begin position="451"/>
        <end position="484"/>
    </location>
</feature>
<feature type="domain" description="SLH" evidence="3">
    <location>
        <begin position="87"/>
        <end position="150"/>
    </location>
</feature>
<dbReference type="EMBL" id="VDCQ01000041">
    <property type="protein sequence ID" value="TNJ63589.1"/>
    <property type="molecule type" value="Genomic_DNA"/>
</dbReference>
<evidence type="ECO:0000259" key="3">
    <source>
        <dbReference type="PROSITE" id="PS51272"/>
    </source>
</evidence>
<feature type="compositionally biased region" description="Gly residues" evidence="1">
    <location>
        <begin position="458"/>
        <end position="479"/>
    </location>
</feature>
<protein>
    <submittedName>
        <fullName evidence="4">S-layer homology domain-containing protein</fullName>
    </submittedName>
</protein>
<keyword evidence="5" id="KW-1185">Reference proteome</keyword>
<sequence length="793" mass="82724">MHVVRRMKRHAIALLIASMMTSGLGSAYAMDTPADGKGHWAEAQLSAWLNQGYIQGYEDGALRPDDAIKRGELVALINRVYQLKDTAAIRYGDLSDGHWAYADAAIAVKAGYIEGYDDNSIRVEAPVSRQELAIMVARLLKLGASDSDKGVSRFKDAASIPEWSRKAIGALAEIGIVNGYEDGSFKATGLVTRAEAVVLLERANGANVYSRAGVYGPQTGKASVAGDVIVTTSGVTLQNMVIEGDLTLGKGIGEGDVTFNNVTVKGKARVNGGGAHSIHFNNTILVQVEIDKQSGFVRIVASGETSIREVLARSGAVIEAGDVAGKGIGTVTLSDALPKDSQITLAGSFEHVHVSAPNILVEIPKGSVSKLTVDGKANGTKLVVGKDASIAELILNAAAAVFGQGEIKLAIINASGIQFEKQPGKLQSGADVDKNTQIKIGGVDKTIGEAAKPSAPSVGGGFVDSGPGGGGSGGGGGGTEEPEPEVVYPQVSLPLGGSVTESVYVSNQRIATVGDVVYGVSDQEGSLYLVPGATSRYISMLDIVVSENKGIRKSVKANEQVSFSTGGLPAGDYVLIGLGLNYAMNDYRGDQELRLNAGTNTPLSQNSLYVYSNGKYLDIGFNKPIQNAYASMAAFKGTVSYSTYAGSVTSSTYATNDAIEIRDNVLRLIFADPAVSKGTLKIAANSLKDENNSVLADLTVVDFDFGPSLLLKQTRVNAGESVTVVTDRAAEVYLIRRGISLTKADLDKAVLEGRATKVQTSASAETLLATKGFVPGSYLIVAWGGGSATITIR</sequence>
<dbReference type="PROSITE" id="PS51272">
    <property type="entry name" value="SLH"/>
    <property type="match status" value="3"/>
</dbReference>
<gene>
    <name evidence="4" type="ORF">FE784_25075</name>
</gene>
<name>A0A5C4T5V5_9BACL</name>
<evidence type="ECO:0000313" key="4">
    <source>
        <dbReference type="EMBL" id="TNJ63589.1"/>
    </source>
</evidence>
<dbReference type="Pfam" id="PF00395">
    <property type="entry name" value="SLH"/>
    <property type="match status" value="3"/>
</dbReference>
<organism evidence="4 5">
    <name type="scientific">Paenibacillus hemerocallicola</name>
    <dbReference type="NCBI Taxonomy" id="1172614"/>
    <lineage>
        <taxon>Bacteria</taxon>
        <taxon>Bacillati</taxon>
        <taxon>Bacillota</taxon>
        <taxon>Bacilli</taxon>
        <taxon>Bacillales</taxon>
        <taxon>Paenibacillaceae</taxon>
        <taxon>Paenibacillus</taxon>
    </lineage>
</organism>
<dbReference type="InterPro" id="IPR051465">
    <property type="entry name" value="Cell_Envelope_Struct_Comp"/>
</dbReference>
<dbReference type="InterPro" id="IPR001119">
    <property type="entry name" value="SLH_dom"/>
</dbReference>
<evidence type="ECO:0000256" key="2">
    <source>
        <dbReference type="SAM" id="SignalP"/>
    </source>
</evidence>
<accession>A0A5C4T5V5</accession>
<feature type="domain" description="SLH" evidence="3">
    <location>
        <begin position="151"/>
        <end position="214"/>
    </location>
</feature>
<dbReference type="PANTHER" id="PTHR43308">
    <property type="entry name" value="OUTER MEMBRANE PROTEIN ALPHA-RELATED"/>
    <property type="match status" value="1"/>
</dbReference>
<proteinExistence type="predicted"/>
<dbReference type="AlphaFoldDB" id="A0A5C4T5V5"/>
<feature type="domain" description="SLH" evidence="3">
    <location>
        <begin position="28"/>
        <end position="86"/>
    </location>
</feature>
<dbReference type="RefSeq" id="WP_139605004.1">
    <property type="nucleotide sequence ID" value="NZ_VDCQ01000041.1"/>
</dbReference>
<dbReference type="Proteomes" id="UP000307943">
    <property type="component" value="Unassembled WGS sequence"/>
</dbReference>
<dbReference type="PANTHER" id="PTHR43308:SF5">
    <property type="entry name" value="S-LAYER PROTEIN _ PEPTIDOGLYCAN ENDO-BETA-N-ACETYLGLUCOSAMINIDASE"/>
    <property type="match status" value="1"/>
</dbReference>
<dbReference type="OrthoDB" id="185675at2"/>
<evidence type="ECO:0000256" key="1">
    <source>
        <dbReference type="SAM" id="MobiDB-lite"/>
    </source>
</evidence>
<evidence type="ECO:0000313" key="5">
    <source>
        <dbReference type="Proteomes" id="UP000307943"/>
    </source>
</evidence>
<feature type="chain" id="PRO_5023077609" evidence="2">
    <location>
        <begin position="30"/>
        <end position="793"/>
    </location>
</feature>
<comment type="caution">
    <text evidence="4">The sequence shown here is derived from an EMBL/GenBank/DDBJ whole genome shotgun (WGS) entry which is preliminary data.</text>
</comment>
<keyword evidence="2" id="KW-0732">Signal</keyword>
<feature type="signal peptide" evidence="2">
    <location>
        <begin position="1"/>
        <end position="29"/>
    </location>
</feature>